<feature type="domain" description="HTH cro/C1-type" evidence="1">
    <location>
        <begin position="35"/>
        <end position="82"/>
    </location>
</feature>
<dbReference type="OrthoDB" id="3212310at2"/>
<reference evidence="2 3" key="1">
    <citation type="submission" date="2019-03" db="EMBL/GenBank/DDBJ databases">
        <title>Genomic Encyclopedia of Type Strains, Phase III (KMG-III): the genomes of soil and plant-associated and newly described type strains.</title>
        <authorList>
            <person name="Whitman W."/>
        </authorList>
    </citation>
    <scope>NUCLEOTIDE SEQUENCE [LARGE SCALE GENOMIC DNA]</scope>
    <source>
        <strain evidence="2 3">VKM Ac-2573</strain>
    </source>
</reference>
<dbReference type="InterPro" id="IPR001387">
    <property type="entry name" value="Cro/C1-type_HTH"/>
</dbReference>
<protein>
    <submittedName>
        <fullName evidence="2">Helix-turn-helix protein</fullName>
    </submittedName>
</protein>
<accession>A0A4V3GFW3</accession>
<gene>
    <name evidence="2" type="ORF">EV653_3775</name>
</gene>
<dbReference type="CDD" id="cd00093">
    <property type="entry name" value="HTH_XRE"/>
    <property type="match status" value="1"/>
</dbReference>
<name>A0A4V3GFW3_9ACTN</name>
<keyword evidence="3" id="KW-1185">Reference proteome</keyword>
<dbReference type="Pfam" id="PF13560">
    <property type="entry name" value="HTH_31"/>
    <property type="match status" value="1"/>
</dbReference>
<dbReference type="AlphaFoldDB" id="A0A4V3GFW3"/>
<evidence type="ECO:0000259" key="1">
    <source>
        <dbReference type="PROSITE" id="PS50943"/>
    </source>
</evidence>
<dbReference type="Gene3D" id="3.30.450.180">
    <property type="match status" value="1"/>
</dbReference>
<dbReference type="InterPro" id="IPR041413">
    <property type="entry name" value="MLTR_LBD"/>
</dbReference>
<dbReference type="PROSITE" id="PS50943">
    <property type="entry name" value="HTH_CROC1"/>
    <property type="match status" value="1"/>
</dbReference>
<proteinExistence type="predicted"/>
<sequence>MARNEELGDFLRARRAALDPAALGIHDAQKRRVPGLRREELARLAGVSVDYYTRLEQGRPIEPSGAVLDAIAAALQLDRAERNYLETVAVRARPARTRAPRSGQAVRPGVFALMEQLGDAPAYVLGRRTDVLAANRSARALLADFNAMPAKHRNATRWVLLDEAARLLWADEWERVVAELVGALRMDAARYPDDPKTTELVGELSIKSEHFRKWWAEQKVVEFSHGTKRLHHPVVGDLTLESEVVTFPGDPDQALFIYLAKPGTTSEHALHLLTNWSATSAPQQDKITSGSLNQPH</sequence>
<dbReference type="Proteomes" id="UP000295146">
    <property type="component" value="Unassembled WGS sequence"/>
</dbReference>
<dbReference type="SMART" id="SM00530">
    <property type="entry name" value="HTH_XRE"/>
    <property type="match status" value="1"/>
</dbReference>
<evidence type="ECO:0000313" key="2">
    <source>
        <dbReference type="EMBL" id="TDW69747.1"/>
    </source>
</evidence>
<dbReference type="EMBL" id="SODP01000002">
    <property type="protein sequence ID" value="TDW69747.1"/>
    <property type="molecule type" value="Genomic_DNA"/>
</dbReference>
<dbReference type="InterPro" id="IPR010982">
    <property type="entry name" value="Lambda_DNA-bd_dom_sf"/>
</dbReference>
<dbReference type="RefSeq" id="WP_134105022.1">
    <property type="nucleotide sequence ID" value="NZ_SODP01000002.1"/>
</dbReference>
<evidence type="ECO:0000313" key="3">
    <source>
        <dbReference type="Proteomes" id="UP000295146"/>
    </source>
</evidence>
<dbReference type="PANTHER" id="PTHR35010:SF2">
    <property type="entry name" value="BLL4672 PROTEIN"/>
    <property type="match status" value="1"/>
</dbReference>
<organism evidence="2 3">
    <name type="scientific">Kribbella pratensis</name>
    <dbReference type="NCBI Taxonomy" id="2512112"/>
    <lineage>
        <taxon>Bacteria</taxon>
        <taxon>Bacillati</taxon>
        <taxon>Actinomycetota</taxon>
        <taxon>Actinomycetes</taxon>
        <taxon>Propionibacteriales</taxon>
        <taxon>Kribbellaceae</taxon>
        <taxon>Kribbella</taxon>
    </lineage>
</organism>
<dbReference type="PANTHER" id="PTHR35010">
    <property type="entry name" value="BLL4672 PROTEIN-RELATED"/>
    <property type="match status" value="1"/>
</dbReference>
<dbReference type="GO" id="GO:0003677">
    <property type="term" value="F:DNA binding"/>
    <property type="evidence" value="ECO:0007669"/>
    <property type="project" value="InterPro"/>
</dbReference>
<dbReference type="SUPFAM" id="SSF47413">
    <property type="entry name" value="lambda repressor-like DNA-binding domains"/>
    <property type="match status" value="1"/>
</dbReference>
<dbReference type="Pfam" id="PF17765">
    <property type="entry name" value="MLTR_LBD"/>
    <property type="match status" value="1"/>
</dbReference>
<dbReference type="Gene3D" id="1.10.260.40">
    <property type="entry name" value="lambda repressor-like DNA-binding domains"/>
    <property type="match status" value="1"/>
</dbReference>
<comment type="caution">
    <text evidence="2">The sequence shown here is derived from an EMBL/GenBank/DDBJ whole genome shotgun (WGS) entry which is preliminary data.</text>
</comment>